<organism evidence="3 4">
    <name type="scientific">Pycnococcus provasolii</name>
    <dbReference type="NCBI Taxonomy" id="41880"/>
    <lineage>
        <taxon>Eukaryota</taxon>
        <taxon>Viridiplantae</taxon>
        <taxon>Chlorophyta</taxon>
        <taxon>Pseudoscourfieldiophyceae</taxon>
        <taxon>Pseudoscourfieldiales</taxon>
        <taxon>Pycnococcaceae</taxon>
        <taxon>Pycnococcus</taxon>
    </lineage>
</organism>
<feature type="transmembrane region" description="Helical" evidence="2">
    <location>
        <begin position="932"/>
        <end position="958"/>
    </location>
</feature>
<evidence type="ECO:0000256" key="1">
    <source>
        <dbReference type="SAM" id="MobiDB-lite"/>
    </source>
</evidence>
<evidence type="ECO:0008006" key="5">
    <source>
        <dbReference type="Google" id="ProtNLM"/>
    </source>
</evidence>
<keyword evidence="2" id="KW-0812">Transmembrane</keyword>
<keyword evidence="4" id="KW-1185">Reference proteome</keyword>
<comment type="caution">
    <text evidence="3">The sequence shown here is derived from an EMBL/GenBank/DDBJ whole genome shotgun (WGS) entry which is preliminary data.</text>
</comment>
<feature type="transmembrane region" description="Helical" evidence="2">
    <location>
        <begin position="819"/>
        <end position="839"/>
    </location>
</feature>
<protein>
    <recommendedName>
        <fullName evidence="5">Polycystin cation channel PKD1/PKD2 domain-containing protein</fullName>
    </recommendedName>
</protein>
<feature type="transmembrane region" description="Helical" evidence="2">
    <location>
        <begin position="722"/>
        <end position="742"/>
    </location>
</feature>
<dbReference type="PANTHER" id="PTHR10877:SF183">
    <property type="entry name" value="AT14535P-RELATED"/>
    <property type="match status" value="1"/>
</dbReference>
<evidence type="ECO:0000313" key="4">
    <source>
        <dbReference type="Proteomes" id="UP000660262"/>
    </source>
</evidence>
<keyword evidence="2" id="KW-0472">Membrane</keyword>
<evidence type="ECO:0000256" key="2">
    <source>
        <dbReference type="SAM" id="Phobius"/>
    </source>
</evidence>
<feature type="compositionally biased region" description="Low complexity" evidence="1">
    <location>
        <begin position="1"/>
        <end position="14"/>
    </location>
</feature>
<name>A0A830HKK3_9CHLO</name>
<feature type="transmembrane region" description="Helical" evidence="2">
    <location>
        <begin position="860"/>
        <end position="881"/>
    </location>
</feature>
<dbReference type="PANTHER" id="PTHR10877">
    <property type="entry name" value="POLYCYSTIN FAMILY MEMBER"/>
    <property type="match status" value="1"/>
</dbReference>
<feature type="transmembrane region" description="Helical" evidence="2">
    <location>
        <begin position="669"/>
        <end position="687"/>
    </location>
</feature>
<evidence type="ECO:0000313" key="3">
    <source>
        <dbReference type="EMBL" id="GHP05829.1"/>
    </source>
</evidence>
<dbReference type="AlphaFoldDB" id="A0A830HKK3"/>
<dbReference type="InterPro" id="IPR051223">
    <property type="entry name" value="Polycystin"/>
</dbReference>
<reference evidence="3" key="1">
    <citation type="submission" date="2020-10" db="EMBL/GenBank/DDBJ databases">
        <title>Unveiling of a novel bifunctional photoreceptor, Dualchrome1, isolated from a cosmopolitan green alga.</title>
        <authorList>
            <person name="Suzuki S."/>
            <person name="Kawachi M."/>
        </authorList>
    </citation>
    <scope>NUCLEOTIDE SEQUENCE</scope>
    <source>
        <strain evidence="3">NIES 2893</strain>
    </source>
</reference>
<feature type="transmembrane region" description="Helical" evidence="2">
    <location>
        <begin position="970"/>
        <end position="987"/>
    </location>
</feature>
<sequence length="1239" mass="138231">MGASVGSVVDGSASQPTTSQVTDSVNLSQVAFTRLQAELDDMNGSLETLRQTMSESKELSESMAEDTKTSLPAHFYSSLAGAQDDLGDAMSKADELIELNKILVAKLDNMTNASAQALLELEADVKENERALKNLIQSDGNSSIAALTQSQCRRNGQGQLRALFSVKAEDEQSMGTGEEIDLTMSPPAYPAGMLQAPPPPCEWHGLANSLDDSFVFTIMSAVGLAARDVFELNLYPVEPNESNDVLSKYLLNLRDESGFQMTVQLYPRAGLSWTDVRRLRVWSPEYASYGGPTGDVSLADVEKDVLARGRVAAVRNGAAIANDEIRVLYSQFTESPVQVAASNADFTSDFSDLMNVTTTPPTVADAIVVAFYVNLTRASQLITPCAPPPAPSTIEERPFRYARKLLRSYNAPNRRKLEKVTKTDNRTSEMWGGYDVVDVEQSGKVQNPMTYIRKRFVGDAEANRIIGGVLLQAVQRKRRCSATEDTPRGSDVQELGQCYSRTEMDSAPFGSNPIFRVGSSMFDPKIVGSGSGPSFGDGVSKYYNTTKSGTTAEVGPSGFPYAFFAHDTSGKQLFPSRINSGFDPSYPIHVDGALTGKSASRIFEYVREGHFVARGTDRVHVSMLVHNVRSNVFCRVRYTFQQSDGGLVEMTQSEEYCVPLVKYTTWEEIVIGIAEGIFTALIGYLLIRQTRKLMKVIRERLNVPAFAVKSYRTSLTWKVVKSAFYVFISSLQFSAMVVWWHFVADSVSIFSYDERYMWYDGVASSRGRPLLTARDGPAETFDGMNPAGSYRHLLAHDTTKGIGPYVRLHDSAETMIQLFSSYSMTQSLAFILLFINILYDMNFNRKFHVVIGTLVKIMPRLFTLAIITVVFTAGFTAWLYFTLGDRFEQIRTVEEALWTTSLTVLGETNHFSIFRLSTGAIMSEWDKASMQLWFYIEPLFMSFLLLQFIFVIILDTYIEKVDEARHAPGLLTDLWHIALYFFDIFVVRTASNRQLYNAFDTILGSRALLDDEKSKSRNKDVKLGSLLSTLFNDTSKLLDDNSNGADAQEIDLDFAHEAWPQSRAEDMQKKARFNISGGPHRRRCIDTGLVSVSEEEFDSIVQDLVRELSSSESGRLSSIAANISSRDLVAELMKRFAITDKVTSVVARILEGRQGLMRRRLPKVSHLDIHQRFVVIRRVNMILRARMSRFNTLCETSSNVLNDPGSSAAKQLLTQRSVMRLMENTALEKTLDLERSMKH</sequence>
<dbReference type="Proteomes" id="UP000660262">
    <property type="component" value="Unassembled WGS sequence"/>
</dbReference>
<accession>A0A830HKK3</accession>
<gene>
    <name evidence="3" type="ORF">PPROV_000457600</name>
</gene>
<feature type="region of interest" description="Disordered" evidence="1">
    <location>
        <begin position="1"/>
        <end position="23"/>
    </location>
</feature>
<keyword evidence="2" id="KW-1133">Transmembrane helix</keyword>
<dbReference type="EMBL" id="BNJQ01000011">
    <property type="protein sequence ID" value="GHP05829.1"/>
    <property type="molecule type" value="Genomic_DNA"/>
</dbReference>
<proteinExistence type="predicted"/>